<evidence type="ECO:0000313" key="1">
    <source>
        <dbReference type="Proteomes" id="UP000887577"/>
    </source>
</evidence>
<proteinExistence type="predicted"/>
<reference evidence="2" key="1">
    <citation type="submission" date="2022-11" db="UniProtKB">
        <authorList>
            <consortium name="WormBaseParasite"/>
        </authorList>
    </citation>
    <scope>IDENTIFICATION</scope>
</reference>
<protein>
    <submittedName>
        <fullName evidence="2">Uncharacterized protein</fullName>
    </submittedName>
</protein>
<organism evidence="1 2">
    <name type="scientific">Panagrolaimus superbus</name>
    <dbReference type="NCBI Taxonomy" id="310955"/>
    <lineage>
        <taxon>Eukaryota</taxon>
        <taxon>Metazoa</taxon>
        <taxon>Ecdysozoa</taxon>
        <taxon>Nematoda</taxon>
        <taxon>Chromadorea</taxon>
        <taxon>Rhabditida</taxon>
        <taxon>Tylenchina</taxon>
        <taxon>Panagrolaimomorpha</taxon>
        <taxon>Panagrolaimoidea</taxon>
        <taxon>Panagrolaimidae</taxon>
        <taxon>Panagrolaimus</taxon>
    </lineage>
</organism>
<sequence>MIFDIQNLTFGIFKKIVECTEILRLSNTKIYFSDDTIAHFEDILPCIPNAYFIYIFKCCYVSPRTEKMLLLIKRNPKFSTFEINYIEGDVDTDKFWEFVVKNIQPRARVEICWGYPEIM</sequence>
<name>A0A914YTM2_9BILA</name>
<evidence type="ECO:0000313" key="2">
    <source>
        <dbReference type="WBParaSite" id="PSU_v2.g3016.t1"/>
    </source>
</evidence>
<dbReference type="AlphaFoldDB" id="A0A914YTM2"/>
<dbReference type="WBParaSite" id="PSU_v2.g3016.t1">
    <property type="protein sequence ID" value="PSU_v2.g3016.t1"/>
    <property type="gene ID" value="PSU_v2.g3016"/>
</dbReference>
<accession>A0A914YTM2</accession>
<keyword evidence="1" id="KW-1185">Reference proteome</keyword>
<dbReference type="Proteomes" id="UP000887577">
    <property type="component" value="Unplaced"/>
</dbReference>